<name>A0A9P1PW72_YEREN</name>
<proteinExistence type="predicted"/>
<dbReference type="EMBL" id="CPZF01000006">
    <property type="protein sequence ID" value="CNF82129.1"/>
    <property type="molecule type" value="Genomic_DNA"/>
</dbReference>
<reference evidence="1 2" key="1">
    <citation type="submission" date="2015-03" db="EMBL/GenBank/DDBJ databases">
        <authorList>
            <consortium name="Pathogen Informatics"/>
            <person name="Murphy D."/>
        </authorList>
    </citation>
    <scope>NUCLEOTIDE SEQUENCE [LARGE SCALE GENOMIC DNA]</scope>
    <source>
        <strain evidence="1 2">IP27818</strain>
    </source>
</reference>
<protein>
    <submittedName>
        <fullName evidence="1">Uncharacterized protein</fullName>
    </submittedName>
</protein>
<organism evidence="1 2">
    <name type="scientific">Yersinia enterocolitica</name>
    <dbReference type="NCBI Taxonomy" id="630"/>
    <lineage>
        <taxon>Bacteria</taxon>
        <taxon>Pseudomonadati</taxon>
        <taxon>Pseudomonadota</taxon>
        <taxon>Gammaproteobacteria</taxon>
        <taxon>Enterobacterales</taxon>
        <taxon>Yersiniaceae</taxon>
        <taxon>Yersinia</taxon>
    </lineage>
</organism>
<dbReference type="Proteomes" id="UP000041356">
    <property type="component" value="Unassembled WGS sequence"/>
</dbReference>
<evidence type="ECO:0000313" key="1">
    <source>
        <dbReference type="EMBL" id="CNF82129.1"/>
    </source>
</evidence>
<evidence type="ECO:0000313" key="2">
    <source>
        <dbReference type="Proteomes" id="UP000041356"/>
    </source>
</evidence>
<gene>
    <name evidence="1" type="ORF">ERS137939_02478</name>
</gene>
<comment type="caution">
    <text evidence="1">The sequence shown here is derived from an EMBL/GenBank/DDBJ whole genome shotgun (WGS) entry which is preliminary data.</text>
</comment>
<sequence>MRFLVLRQGFNIIYLGKLAIKDSKIIIGVEGIF</sequence>
<dbReference type="AlphaFoldDB" id="A0A9P1PW72"/>
<accession>A0A9P1PW72</accession>